<comment type="caution">
    <text evidence="2">The sequence shown here is derived from an EMBL/GenBank/DDBJ whole genome shotgun (WGS) entry which is preliminary data.</text>
</comment>
<gene>
    <name evidence="2" type="ORF">AWC38_SpisGene13963</name>
</gene>
<proteinExistence type="predicted"/>
<dbReference type="InterPro" id="IPR016197">
    <property type="entry name" value="Chromo-like_dom_sf"/>
</dbReference>
<feature type="region of interest" description="Disordered" evidence="1">
    <location>
        <begin position="1"/>
        <end position="32"/>
    </location>
</feature>
<feature type="compositionally biased region" description="Basic and acidic residues" evidence="1">
    <location>
        <begin position="1"/>
        <end position="19"/>
    </location>
</feature>
<dbReference type="SUPFAM" id="SSF54160">
    <property type="entry name" value="Chromo domain-like"/>
    <property type="match status" value="1"/>
</dbReference>
<evidence type="ECO:0008006" key="4">
    <source>
        <dbReference type="Google" id="ProtNLM"/>
    </source>
</evidence>
<evidence type="ECO:0000256" key="1">
    <source>
        <dbReference type="SAM" id="MobiDB-lite"/>
    </source>
</evidence>
<dbReference type="AlphaFoldDB" id="A0A2B4RXM1"/>
<sequence length="821" mass="93069">MFRVDVDERQSSDLPESGKSRPSQENSDGERRAVAPAITHDVQPLKTQIADAYGFVKHPNKYQWKTLPSFEGQIGKGGWAAAARLAEQFFRDNNNGATPWKHLLDNRTPINLLYITAARYLFVTHVLWEKSNRRLIACQENRAGGKKNLIESIEIPATGVCFPLPYGSATYKSDYDVGLIGKDSGTVTQSFNQYFQAAAPDGFGKPSELVFDTNVYAFTLEFAFPKMFPKLRDNFANRVEKLEMKVKYKMQELASAYYKVFKYNNDFYTVLTSSAQNRMLAAPKQVLNGWLTTFGDLNTAESFRQGPDTSDHDFRLAHNNKYQAFVAAVSQNGGYNPNMIDNVAKALLYAAEAYHTRGAIRHVVVGMQMKVFVRPTLNTPLSTYDLWVSMIENWGDANKEYQHCGHDNLLIKACLNKMSKYLARMFDAMRPIRKRIQGNEKNRMIDMGDPAGYADLWRREGQRAQAVTYYRFLKQFQCMAMVNVNAEAPVANQPLSSNCMANINNVVNTYNAVLAGLVTNKDGKGMLQFLTLGNFEARLPAAVREPELAFLPEEGGTEKTGSERGAEIEPRSNFCLGFWLDNKSSFRSLYVLIYCLKEKGFFVRKTKRADADNRVQFLVRWRGYGRKYDSWVDAEDTNEYLKQVFRTRNQGNPGLLQTLSVLIAEKLKMKKPPSTSIVRRVSATMPMDSETFRELFSGLPSAPNLLRATKFSVPVHELDTIMPAGWSLNTFKTSTTCRLQPGKPVELALLERRKVFYDHSRCLHCQGGNGAPVACKDVVQRIVYGSTLLKVSFCRERNEEAQKKPKERTRLTWAKPRVVNK</sequence>
<name>A0A2B4RXM1_STYPI</name>
<protein>
    <recommendedName>
        <fullName evidence="4">Chromo domain-containing protein</fullName>
    </recommendedName>
</protein>
<organism evidence="2 3">
    <name type="scientific">Stylophora pistillata</name>
    <name type="common">Smooth cauliflower coral</name>
    <dbReference type="NCBI Taxonomy" id="50429"/>
    <lineage>
        <taxon>Eukaryota</taxon>
        <taxon>Metazoa</taxon>
        <taxon>Cnidaria</taxon>
        <taxon>Anthozoa</taxon>
        <taxon>Hexacorallia</taxon>
        <taxon>Scleractinia</taxon>
        <taxon>Astrocoeniina</taxon>
        <taxon>Pocilloporidae</taxon>
        <taxon>Stylophora</taxon>
    </lineage>
</organism>
<keyword evidence="3" id="KW-1185">Reference proteome</keyword>
<accession>A0A2B4RXM1</accession>
<dbReference type="Proteomes" id="UP000225706">
    <property type="component" value="Unassembled WGS sequence"/>
</dbReference>
<evidence type="ECO:0000313" key="2">
    <source>
        <dbReference type="EMBL" id="PFX21549.1"/>
    </source>
</evidence>
<reference evidence="3" key="1">
    <citation type="journal article" date="2017" name="bioRxiv">
        <title>Comparative analysis of the genomes of Stylophora pistillata and Acropora digitifera provides evidence for extensive differences between species of corals.</title>
        <authorList>
            <person name="Voolstra C.R."/>
            <person name="Li Y."/>
            <person name="Liew Y.J."/>
            <person name="Baumgarten S."/>
            <person name="Zoccola D."/>
            <person name="Flot J.-F."/>
            <person name="Tambutte S."/>
            <person name="Allemand D."/>
            <person name="Aranda M."/>
        </authorList>
    </citation>
    <scope>NUCLEOTIDE SEQUENCE [LARGE SCALE GENOMIC DNA]</scope>
</reference>
<dbReference type="Gene3D" id="2.40.50.40">
    <property type="match status" value="1"/>
</dbReference>
<evidence type="ECO:0000313" key="3">
    <source>
        <dbReference type="Proteomes" id="UP000225706"/>
    </source>
</evidence>
<dbReference type="OrthoDB" id="5958230at2759"/>
<dbReference type="EMBL" id="LSMT01000273">
    <property type="protein sequence ID" value="PFX21549.1"/>
    <property type="molecule type" value="Genomic_DNA"/>
</dbReference>